<organism evidence="1 2">
    <name type="scientific">Tropilaelaps mercedesae</name>
    <dbReference type="NCBI Taxonomy" id="418985"/>
    <lineage>
        <taxon>Eukaryota</taxon>
        <taxon>Metazoa</taxon>
        <taxon>Ecdysozoa</taxon>
        <taxon>Arthropoda</taxon>
        <taxon>Chelicerata</taxon>
        <taxon>Arachnida</taxon>
        <taxon>Acari</taxon>
        <taxon>Parasitiformes</taxon>
        <taxon>Mesostigmata</taxon>
        <taxon>Gamasina</taxon>
        <taxon>Dermanyssoidea</taxon>
        <taxon>Laelapidae</taxon>
        <taxon>Tropilaelaps</taxon>
    </lineage>
</organism>
<accession>A0A1V9XQH8</accession>
<sequence length="265" mass="30763">MDDVTSKSLSSEEQDNAVVMVDCECLRGGAPFRGFRIEDINNLRGDINVTALTNDQLIRVYEHTIGRYRDRLKQVGIPRAPRNESELVMDFLKVLTLYTEKNKAKYLNYFNKLLEVLRRYDSLRMHRHDSMKYFIRDIASRLRVDLAPTVRLTFAAIRGYYFARKYELKVIHNHQQVKTTINLVDPNFLHIVPTPTVPFTVCLFEDIWCLLYEGEKDAANLNWIGSTAVLAEALFLTNEFKVTFQKADITVVFTVEMCSFTENSQ</sequence>
<evidence type="ECO:0000313" key="2">
    <source>
        <dbReference type="Proteomes" id="UP000192247"/>
    </source>
</evidence>
<evidence type="ECO:0000313" key="1">
    <source>
        <dbReference type="EMBL" id="OQR75750.1"/>
    </source>
</evidence>
<dbReference type="EMBL" id="MNPL01005860">
    <property type="protein sequence ID" value="OQR75750.1"/>
    <property type="molecule type" value="Genomic_DNA"/>
</dbReference>
<name>A0A1V9XQH8_9ACAR</name>
<keyword evidence="2" id="KW-1185">Reference proteome</keyword>
<protein>
    <submittedName>
        <fullName evidence="1">Uncharacterized protein</fullName>
    </submittedName>
</protein>
<proteinExistence type="predicted"/>
<dbReference type="InParanoid" id="A0A1V9XQH8"/>
<comment type="caution">
    <text evidence="1">The sequence shown here is derived from an EMBL/GenBank/DDBJ whole genome shotgun (WGS) entry which is preliminary data.</text>
</comment>
<dbReference type="AlphaFoldDB" id="A0A1V9XQH8"/>
<dbReference type="Proteomes" id="UP000192247">
    <property type="component" value="Unassembled WGS sequence"/>
</dbReference>
<reference evidence="1 2" key="1">
    <citation type="journal article" date="2017" name="Gigascience">
        <title>Draft genome of the honey bee ectoparasitic mite, Tropilaelaps mercedesae, is shaped by the parasitic life history.</title>
        <authorList>
            <person name="Dong X."/>
            <person name="Armstrong S.D."/>
            <person name="Xia D."/>
            <person name="Makepeace B.L."/>
            <person name="Darby A.C."/>
            <person name="Kadowaki T."/>
        </authorList>
    </citation>
    <scope>NUCLEOTIDE SEQUENCE [LARGE SCALE GENOMIC DNA]</scope>
    <source>
        <strain evidence="1">Wuxi-XJTLU</strain>
    </source>
</reference>
<gene>
    <name evidence="1" type="ORF">BIW11_08223</name>
</gene>